<proteinExistence type="predicted"/>
<reference evidence="1" key="1">
    <citation type="submission" date="2022-11" db="EMBL/GenBank/DDBJ databases">
        <title>Genome Sequence of Boeremia exigua.</title>
        <authorList>
            <person name="Buettner E."/>
        </authorList>
    </citation>
    <scope>NUCLEOTIDE SEQUENCE</scope>
    <source>
        <strain evidence="1">CU02</strain>
    </source>
</reference>
<protein>
    <submittedName>
        <fullName evidence="1">Uncharacterized protein</fullName>
    </submittedName>
</protein>
<name>A0ACC2IUN6_9PLEO</name>
<gene>
    <name evidence="1" type="ORF">OPT61_g184</name>
</gene>
<evidence type="ECO:0000313" key="2">
    <source>
        <dbReference type="Proteomes" id="UP001153331"/>
    </source>
</evidence>
<comment type="caution">
    <text evidence="1">The sequence shown here is derived from an EMBL/GenBank/DDBJ whole genome shotgun (WGS) entry which is preliminary data.</text>
</comment>
<evidence type="ECO:0000313" key="1">
    <source>
        <dbReference type="EMBL" id="KAJ8118908.1"/>
    </source>
</evidence>
<dbReference type="Proteomes" id="UP001153331">
    <property type="component" value="Unassembled WGS sequence"/>
</dbReference>
<dbReference type="EMBL" id="JAPHNI010000006">
    <property type="protein sequence ID" value="KAJ8118908.1"/>
    <property type="molecule type" value="Genomic_DNA"/>
</dbReference>
<organism evidence="1 2">
    <name type="scientific">Boeremia exigua</name>
    <dbReference type="NCBI Taxonomy" id="749465"/>
    <lineage>
        <taxon>Eukaryota</taxon>
        <taxon>Fungi</taxon>
        <taxon>Dikarya</taxon>
        <taxon>Ascomycota</taxon>
        <taxon>Pezizomycotina</taxon>
        <taxon>Dothideomycetes</taxon>
        <taxon>Pleosporomycetidae</taxon>
        <taxon>Pleosporales</taxon>
        <taxon>Pleosporineae</taxon>
        <taxon>Didymellaceae</taxon>
        <taxon>Boeremia</taxon>
    </lineage>
</organism>
<keyword evidence="2" id="KW-1185">Reference proteome</keyword>
<accession>A0ACC2IUN6</accession>
<sequence>MITGRTHNKALRFRQIRMDTVNLTYNTHPLRTSYLYYSQSSEFPTLPLIQKRVSLRQQHVPKPPKAQASTTRRGRIAKAAAPKSATMAPPSSPKKRGRPAKTTASEVATVEPPKKRGRPAKSQGDEPVAQIESAIKRGRRSIAAAEEVVAEAPAPTKQRAGRSTKATDAVAAEAAAPKKRGGRPRKDDVTTEAAAPSKRRGRPTLDLNRVAGSSRVGKRSSPRSKPAARPTRKVAAAPRANPVEKAKTNVAQPAKKARGRPKEVGIEVNASAPKKTSTPKKASAPKKASGRGRKASAPVPFTLPKKVTARPKTAVPRKRRGYTSFEVADKFAAQVKQLIADLLAEDAANAAAAAGEADDEGEEVEVEVELGSEDAIAGPSDNPLEEEEAAIESADEGDHVQTLLDEERPVQGEDIAADDEFDDETELPSETAVLAEIAAVQDELDVQDAIQDDVQMAGVPEPDLERQGSSSSVSIDLHEEITEVTSTPQIDGSNEVDVFHAHVDEHLHEHVHVPEPAAVMTAGSIFGTLLSDAPEYHAILLSPVYASGTSALRGCPKACNVVATCERQVGHQSTPTPKEAWSWSIYDADCNVVDALTYTGNPCDSGTFSCTPAPITFNRYVNTFSELSYTCRPDGRAGKCGGAEISVYCRNDGDKVPTSFKA</sequence>